<proteinExistence type="evidence at transcript level"/>
<reference evidence="2" key="1">
    <citation type="journal article" date="2015" name="PLoS ONE">
        <title>An Insight into the Sialome of the Lone Star Tick, Amblyomma americanum, with a Glimpse on Its Time Dependent Gene Expression.</title>
        <authorList>
            <person name="Karim S."/>
            <person name="Ribeiro J.M."/>
        </authorList>
    </citation>
    <scope>NUCLEOTIDE SEQUENCE</scope>
    <source>
        <tissue evidence="2">Salivary gland</tissue>
    </source>
</reference>
<dbReference type="SUPFAM" id="SSF57362">
    <property type="entry name" value="BPTI-like"/>
    <property type="match status" value="1"/>
</dbReference>
<dbReference type="InterPro" id="IPR036880">
    <property type="entry name" value="Kunitz_BPTI_sf"/>
</dbReference>
<dbReference type="Gene3D" id="4.10.410.10">
    <property type="entry name" value="Pancreatic trypsin inhibitor Kunitz domain"/>
    <property type="match status" value="1"/>
</dbReference>
<feature type="signal peptide" evidence="1">
    <location>
        <begin position="1"/>
        <end position="18"/>
    </location>
</feature>
<name>A0A0C9RWX8_AMBAM</name>
<sequence>MDIAKVLLLFALVAIGAANREIKPNPYDPRCRSNRPPLQNKPCAHKSFVYVASKKKCAWTCGRGSFVTRTECDGTCRTPVVCNWHHAFETCTRFFPVYYLEKSSGKCVLDVGGCRYYGNNFPTLGECQNTCKAG</sequence>
<evidence type="ECO:0000256" key="1">
    <source>
        <dbReference type="SAM" id="SignalP"/>
    </source>
</evidence>
<dbReference type="AlphaFoldDB" id="A0A0C9RWX8"/>
<accession>A0A0C9RWX8</accession>
<protein>
    <submittedName>
        <fullName evidence="2">Putative kunitz-bpti protein</fullName>
    </submittedName>
</protein>
<keyword evidence="1" id="KW-0732">Signal</keyword>
<organism evidence="2">
    <name type="scientific">Amblyomma americanum</name>
    <name type="common">Lone star tick</name>
    <dbReference type="NCBI Taxonomy" id="6943"/>
    <lineage>
        <taxon>Eukaryota</taxon>
        <taxon>Metazoa</taxon>
        <taxon>Ecdysozoa</taxon>
        <taxon>Arthropoda</taxon>
        <taxon>Chelicerata</taxon>
        <taxon>Arachnida</taxon>
        <taxon>Acari</taxon>
        <taxon>Parasitiformes</taxon>
        <taxon>Ixodida</taxon>
        <taxon>Ixodoidea</taxon>
        <taxon>Ixodidae</taxon>
        <taxon>Amblyomminae</taxon>
        <taxon>Amblyomma</taxon>
    </lineage>
</organism>
<evidence type="ECO:0000313" key="2">
    <source>
        <dbReference type="EMBL" id="JAG92101.1"/>
    </source>
</evidence>
<feature type="chain" id="PRO_5002202341" evidence="1">
    <location>
        <begin position="19"/>
        <end position="134"/>
    </location>
</feature>
<dbReference type="GO" id="GO:0004867">
    <property type="term" value="F:serine-type endopeptidase inhibitor activity"/>
    <property type="evidence" value="ECO:0007669"/>
    <property type="project" value="InterPro"/>
</dbReference>
<dbReference type="EMBL" id="GBZX01000639">
    <property type="protein sequence ID" value="JAG92101.1"/>
    <property type="molecule type" value="mRNA"/>
</dbReference>